<sequence>MKLRSILRSIPILKRIYPSLFLKFSYLLNKNIFLSKFKNVYLNLDIRDPIDKSILLFNFYEDKQIKYLCKIFKENKINYFFDVGANCGIYSLIISKLFPKTSTLSFEPVKFTFKKLKKNISLNPNLKNIRKYNYGLSDKNSKLKMKALFKKEFIQSGGYGVINNKDNLKNLHTEFAVFKKADDKFKYKKKTICLKIDVEGHEVFVLNGLKKIFKNNKIFLQIEILPNNFIKTNRWLNNFGFKKINKINADYYFINK</sequence>
<accession>Q4FNH2</accession>
<keyword evidence="2" id="KW-0808">Transferase</keyword>
<dbReference type="AlphaFoldDB" id="Q4FNH2"/>
<dbReference type="InterPro" id="IPR029063">
    <property type="entry name" value="SAM-dependent_MTases_sf"/>
</dbReference>
<dbReference type="eggNOG" id="COG4122">
    <property type="taxonomic scope" value="Bacteria"/>
</dbReference>
<proteinExistence type="predicted"/>
<dbReference type="Proteomes" id="UP000002528">
    <property type="component" value="Chromosome"/>
</dbReference>
<reference evidence="2 3" key="1">
    <citation type="journal article" date="2005" name="Science">
        <title>Genome streamlining in a cosmopolitan oceanic bacterium.</title>
        <authorList>
            <person name="Giovannoni S.J."/>
            <person name="Tripp H.J."/>
            <person name="Givan S."/>
            <person name="Podar M."/>
            <person name="Vergin K.L."/>
            <person name="Baptista D."/>
            <person name="Bibbs L."/>
            <person name="Eads J."/>
            <person name="Richardson T.H."/>
            <person name="Noordewier M."/>
            <person name="Rappe M.S."/>
            <person name="Short J.M."/>
            <person name="Carrington J.C."/>
            <person name="Mathur E.J."/>
        </authorList>
    </citation>
    <scope>NUCLEOTIDE SEQUENCE [LARGE SCALE GENOMIC DNA]</scope>
    <source>
        <strain evidence="2 3">HTCC1062</strain>
    </source>
</reference>
<dbReference type="Gene3D" id="3.40.50.150">
    <property type="entry name" value="Vaccinia Virus protein VP39"/>
    <property type="match status" value="1"/>
</dbReference>
<organism evidence="2 3">
    <name type="scientific">Pelagibacter ubique (strain HTCC1062)</name>
    <dbReference type="NCBI Taxonomy" id="335992"/>
    <lineage>
        <taxon>Bacteria</taxon>
        <taxon>Pseudomonadati</taxon>
        <taxon>Pseudomonadota</taxon>
        <taxon>Alphaproteobacteria</taxon>
        <taxon>Candidatus Pelagibacterales</taxon>
        <taxon>Candidatus Pelagibacteraceae</taxon>
        <taxon>Candidatus Pelagibacter</taxon>
    </lineage>
</organism>
<dbReference type="SUPFAM" id="SSF53335">
    <property type="entry name" value="S-adenosyl-L-methionine-dependent methyltransferases"/>
    <property type="match status" value="1"/>
</dbReference>
<protein>
    <submittedName>
        <fullName evidence="2">Possible Methyltransferase FkbM</fullName>
    </submittedName>
</protein>
<evidence type="ECO:0000259" key="1">
    <source>
        <dbReference type="Pfam" id="PF05050"/>
    </source>
</evidence>
<dbReference type="GO" id="GO:0032259">
    <property type="term" value="P:methylation"/>
    <property type="evidence" value="ECO:0007669"/>
    <property type="project" value="UniProtKB-KW"/>
</dbReference>
<dbReference type="HOGENOM" id="CLU_1081199_0_0_5"/>
<dbReference type="InterPro" id="IPR006342">
    <property type="entry name" value="FkbM_mtfrase"/>
</dbReference>
<dbReference type="PANTHER" id="PTHR34203">
    <property type="entry name" value="METHYLTRANSFERASE, FKBM FAMILY PROTEIN"/>
    <property type="match status" value="1"/>
</dbReference>
<name>Q4FNH2_PELUB</name>
<dbReference type="EMBL" id="CP000084">
    <property type="protein sequence ID" value="AAZ21267.1"/>
    <property type="molecule type" value="Genomic_DNA"/>
</dbReference>
<dbReference type="PANTHER" id="PTHR34203:SF15">
    <property type="entry name" value="SLL1173 PROTEIN"/>
    <property type="match status" value="1"/>
</dbReference>
<dbReference type="Pfam" id="PF05050">
    <property type="entry name" value="Methyltransf_21"/>
    <property type="match status" value="1"/>
</dbReference>
<evidence type="ECO:0000313" key="2">
    <source>
        <dbReference type="EMBL" id="AAZ21267.1"/>
    </source>
</evidence>
<gene>
    <name evidence="2" type="ordered locus">SAR11_0445</name>
</gene>
<dbReference type="RefSeq" id="WP_011281714.1">
    <property type="nucleotide sequence ID" value="NC_007205.1"/>
</dbReference>
<evidence type="ECO:0000313" key="3">
    <source>
        <dbReference type="Proteomes" id="UP000002528"/>
    </source>
</evidence>
<keyword evidence="2" id="KW-0489">Methyltransferase</keyword>
<dbReference type="STRING" id="335992.SAR11_0445"/>
<feature type="domain" description="Methyltransferase FkbM" evidence="1">
    <location>
        <begin position="82"/>
        <end position="242"/>
    </location>
</feature>
<dbReference type="InterPro" id="IPR052514">
    <property type="entry name" value="SAM-dependent_MTase"/>
</dbReference>
<dbReference type="KEGG" id="pub:SAR11_0445"/>
<dbReference type="OrthoDB" id="5679686at2"/>
<dbReference type="GO" id="GO:0008168">
    <property type="term" value="F:methyltransferase activity"/>
    <property type="evidence" value="ECO:0007669"/>
    <property type="project" value="UniProtKB-KW"/>
</dbReference>
<keyword evidence="3" id="KW-1185">Reference proteome</keyword>
<dbReference type="NCBIfam" id="TIGR01444">
    <property type="entry name" value="fkbM_fam"/>
    <property type="match status" value="1"/>
</dbReference>
<dbReference type="GeneID" id="66294945"/>